<dbReference type="EMBL" id="GG662650">
    <property type="protein sequence ID" value="EAR98560.2"/>
    <property type="molecule type" value="Genomic_DNA"/>
</dbReference>
<dbReference type="SUPFAM" id="SSF55781">
    <property type="entry name" value="GAF domain-like"/>
    <property type="match status" value="2"/>
</dbReference>
<proteinExistence type="predicted"/>
<feature type="compositionally biased region" description="Polar residues" evidence="2">
    <location>
        <begin position="1"/>
        <end position="10"/>
    </location>
</feature>
<dbReference type="InterPro" id="IPR003018">
    <property type="entry name" value="GAF"/>
</dbReference>
<dbReference type="OrthoDB" id="74705at2759"/>
<name>Q23PX5_TETTS</name>
<dbReference type="Gene3D" id="3.30.450.40">
    <property type="match status" value="2"/>
</dbReference>
<dbReference type="HOGENOM" id="CLU_320447_0_0_1"/>
<dbReference type="KEGG" id="tet:TTHERM_00463080"/>
<evidence type="ECO:0000259" key="3">
    <source>
        <dbReference type="SMART" id="SM00065"/>
    </source>
</evidence>
<dbReference type="SMART" id="SM00065">
    <property type="entry name" value="GAF"/>
    <property type="match status" value="1"/>
</dbReference>
<feature type="compositionally biased region" description="Low complexity" evidence="2">
    <location>
        <begin position="448"/>
        <end position="464"/>
    </location>
</feature>
<organism evidence="4 5">
    <name type="scientific">Tetrahymena thermophila (strain SB210)</name>
    <dbReference type="NCBI Taxonomy" id="312017"/>
    <lineage>
        <taxon>Eukaryota</taxon>
        <taxon>Sar</taxon>
        <taxon>Alveolata</taxon>
        <taxon>Ciliophora</taxon>
        <taxon>Intramacronucleata</taxon>
        <taxon>Oligohymenophorea</taxon>
        <taxon>Hymenostomatida</taxon>
        <taxon>Tetrahymenina</taxon>
        <taxon>Tetrahymenidae</taxon>
        <taxon>Tetrahymena</taxon>
    </lineage>
</organism>
<accession>Q23PX5</accession>
<dbReference type="InParanoid" id="Q23PX5"/>
<keyword evidence="1" id="KW-0175">Coiled coil</keyword>
<evidence type="ECO:0000256" key="1">
    <source>
        <dbReference type="SAM" id="Coils"/>
    </source>
</evidence>
<dbReference type="Proteomes" id="UP000009168">
    <property type="component" value="Unassembled WGS sequence"/>
</dbReference>
<evidence type="ECO:0000313" key="4">
    <source>
        <dbReference type="EMBL" id="EAR98560.2"/>
    </source>
</evidence>
<gene>
    <name evidence="4" type="ORF">TTHERM_00463080</name>
</gene>
<evidence type="ECO:0000256" key="2">
    <source>
        <dbReference type="SAM" id="MobiDB-lite"/>
    </source>
</evidence>
<reference evidence="5" key="1">
    <citation type="journal article" date="2006" name="PLoS Biol.">
        <title>Macronuclear genome sequence of the ciliate Tetrahymena thermophila, a model eukaryote.</title>
        <authorList>
            <person name="Eisen J.A."/>
            <person name="Coyne R.S."/>
            <person name="Wu M."/>
            <person name="Wu D."/>
            <person name="Thiagarajan M."/>
            <person name="Wortman J.R."/>
            <person name="Badger J.H."/>
            <person name="Ren Q."/>
            <person name="Amedeo P."/>
            <person name="Jones K.M."/>
            <person name="Tallon L.J."/>
            <person name="Delcher A.L."/>
            <person name="Salzberg S.L."/>
            <person name="Silva J.C."/>
            <person name="Haas B.J."/>
            <person name="Majoros W.H."/>
            <person name="Farzad M."/>
            <person name="Carlton J.M."/>
            <person name="Smith R.K. Jr."/>
            <person name="Garg J."/>
            <person name="Pearlman R.E."/>
            <person name="Karrer K.M."/>
            <person name="Sun L."/>
            <person name="Manning G."/>
            <person name="Elde N.C."/>
            <person name="Turkewitz A.P."/>
            <person name="Asai D.J."/>
            <person name="Wilkes D.E."/>
            <person name="Wang Y."/>
            <person name="Cai H."/>
            <person name="Collins K."/>
            <person name="Stewart B.A."/>
            <person name="Lee S.R."/>
            <person name="Wilamowska K."/>
            <person name="Weinberg Z."/>
            <person name="Ruzzo W.L."/>
            <person name="Wloga D."/>
            <person name="Gaertig J."/>
            <person name="Frankel J."/>
            <person name="Tsao C.-C."/>
            <person name="Gorovsky M.A."/>
            <person name="Keeling P.J."/>
            <person name="Waller R.F."/>
            <person name="Patron N.J."/>
            <person name="Cherry J.M."/>
            <person name="Stover N.A."/>
            <person name="Krieger C.J."/>
            <person name="del Toro C."/>
            <person name="Ryder H.F."/>
            <person name="Williamson S.C."/>
            <person name="Barbeau R.A."/>
            <person name="Hamilton E.P."/>
            <person name="Orias E."/>
        </authorList>
    </citation>
    <scope>NUCLEOTIDE SEQUENCE [LARGE SCALE GENOMIC DNA]</scope>
    <source>
        <strain evidence="5">SB210</strain>
    </source>
</reference>
<dbReference type="AlphaFoldDB" id="Q23PX5"/>
<keyword evidence="5" id="KW-1185">Reference proteome</keyword>
<dbReference type="InterPro" id="IPR029016">
    <property type="entry name" value="GAF-like_dom_sf"/>
</dbReference>
<dbReference type="GeneID" id="7845177"/>
<feature type="region of interest" description="Disordered" evidence="2">
    <location>
        <begin position="448"/>
        <end position="467"/>
    </location>
</feature>
<dbReference type="STRING" id="312017.Q23PX5"/>
<protein>
    <submittedName>
        <fullName evidence="4">GAF domain protein</fullName>
    </submittedName>
</protein>
<evidence type="ECO:0000313" key="5">
    <source>
        <dbReference type="Proteomes" id="UP000009168"/>
    </source>
</evidence>
<dbReference type="eggNOG" id="KOG3689">
    <property type="taxonomic scope" value="Eukaryota"/>
</dbReference>
<dbReference type="RefSeq" id="XP_001018805.2">
    <property type="nucleotide sequence ID" value="XM_001018805.2"/>
</dbReference>
<dbReference type="Pfam" id="PF01590">
    <property type="entry name" value="GAF"/>
    <property type="match status" value="1"/>
</dbReference>
<feature type="domain" description="GAF" evidence="3">
    <location>
        <begin position="573"/>
        <end position="719"/>
    </location>
</feature>
<sequence>MSYFGENSKNVQDEINENDSVQVENRNNSVSIESHYTSQMQFQKAKKSSVDLLNFTSSGQSFINNSTYTPQTRPLDTKPLQSNFSSFQANFERPFQTQLEYFIYQLPSIRKNYMKTDSNLSFILFELEKLLLNLSNEQQNLEKQFLKMQSQLQIATQALRQREDVIQLMREENLKMKKKVQTTLLELESTKLKHQRFTKQNNEHFYKISQQIKESVNLKQTKQQIQIEHLKNVINRNKNFQLKFNNSQLNFVQSNTESNKKIFFNTDEQTESDSKKNEKISTFNQNNISNTSETLHTNNDQLYESQNKKIFQSQFDIPEESKLQDIKKFFISADLSNLSCNKKDGSYNFAQKLQLQKAKLHSMFLFQSPTKKGKKGSQNLMTEQSLQTLTKQKSTQSLASPKVIFPNYQMKTAQKEFNQNLTINYHHTKASSLVSQFFEFKEEKVELNKSQSQNSKQRQISIQQPEATSNSIKNEFLTHNSDFHFYTLLLDMNKSEKSIQKIHNENITLRFLQKIAVTETEFRNFMMNLTPQKYSNFFQSLQHILKIEMASLEMILKLKRIILSVQKMHSSILISDAFNTIIYETCQVVNCDRASVFLIDPKRNELWTKVARHSKPIRVQIGQGLVGQVAQTGEILNVLDAHQDYRFNSDADKKNNYRTKSVLCLPIKDQNQSHIIGVLQAINKKDGDFFTKEDESLLIIISQLATAVLRNSLYHDEREAYRNNLKSLVNTGIDLSKEKSIKTLIVRSTAILIDKFDVQQARIWIYDLQQNQLIRYFVDDDQVLSILQGQAINEEVIKEEKCQLDQGIIGHIFQTCKTENFLNAYQHPLFNNSIDLNTSLPVITTIIKAQLDPIDQSVQKKIGVLQCINPKGLETLVFSQNSQGGKDIPNAFYDILEYFCQLVGDNLKNFISVEI</sequence>
<feature type="region of interest" description="Disordered" evidence="2">
    <location>
        <begin position="1"/>
        <end position="22"/>
    </location>
</feature>
<feature type="coiled-coil region" evidence="1">
    <location>
        <begin position="124"/>
        <end position="151"/>
    </location>
</feature>